<accession>A0A1F6PFM9</accession>
<reference evidence="4 5" key="1">
    <citation type="journal article" date="2016" name="Nat. Commun.">
        <title>Thousands of microbial genomes shed light on interconnected biogeochemical processes in an aquifer system.</title>
        <authorList>
            <person name="Anantharaman K."/>
            <person name="Brown C.T."/>
            <person name="Hug L.A."/>
            <person name="Sharon I."/>
            <person name="Castelle C.J."/>
            <person name="Probst A.J."/>
            <person name="Thomas B.C."/>
            <person name="Singh A."/>
            <person name="Wilkins M.J."/>
            <person name="Karaoz U."/>
            <person name="Brodie E.L."/>
            <person name="Williams K.H."/>
            <person name="Hubbard S.S."/>
            <person name="Banfield J.F."/>
        </authorList>
    </citation>
    <scope>NUCLEOTIDE SEQUENCE [LARGE SCALE GENOMIC DNA]</scope>
</reference>
<dbReference type="PANTHER" id="PTHR43750:SF3">
    <property type="entry name" value="UDP-GLUCOSE 6-DEHYDROGENASE TUAD"/>
    <property type="match status" value="1"/>
</dbReference>
<evidence type="ECO:0000313" key="4">
    <source>
        <dbReference type="EMBL" id="OGH94961.1"/>
    </source>
</evidence>
<dbReference type="SUPFAM" id="SSF48179">
    <property type="entry name" value="6-phosphogluconate dehydrogenase C-terminal domain-like"/>
    <property type="match status" value="1"/>
</dbReference>
<dbReference type="InterPro" id="IPR001732">
    <property type="entry name" value="UDP-Glc/GDP-Man_DH_N"/>
</dbReference>
<evidence type="ECO:0000256" key="1">
    <source>
        <dbReference type="ARBA" id="ARBA00006601"/>
    </source>
</evidence>
<dbReference type="InterPro" id="IPR036291">
    <property type="entry name" value="NAD(P)-bd_dom_sf"/>
</dbReference>
<dbReference type="Pfam" id="PF00984">
    <property type="entry name" value="UDPG_MGDP_dh"/>
    <property type="match status" value="1"/>
</dbReference>
<dbReference type="InterPro" id="IPR008927">
    <property type="entry name" value="6-PGluconate_DH-like_C_sf"/>
</dbReference>
<feature type="domain" description="UDP-glucose/GDP-mannose dehydrogenase dimerisation" evidence="2">
    <location>
        <begin position="158"/>
        <end position="254"/>
    </location>
</feature>
<evidence type="ECO:0000259" key="3">
    <source>
        <dbReference type="Pfam" id="PF03721"/>
    </source>
</evidence>
<dbReference type="Gene3D" id="1.20.5.100">
    <property type="entry name" value="Cytochrome c1, transmembrane anchor, C-terminal"/>
    <property type="match status" value="1"/>
</dbReference>
<dbReference type="Proteomes" id="UP000178254">
    <property type="component" value="Unassembled WGS sequence"/>
</dbReference>
<dbReference type="GO" id="GO:0051287">
    <property type="term" value="F:NAD binding"/>
    <property type="evidence" value="ECO:0007669"/>
    <property type="project" value="InterPro"/>
</dbReference>
<protein>
    <recommendedName>
        <fullName evidence="6">UDP-glucose/GDP-mannose dehydrogenase dimerisation domain-containing protein</fullName>
    </recommendedName>
</protein>
<organism evidence="4 5">
    <name type="scientific">Candidatus Magasanikbacteria bacterium RIFOXYD2_FULL_41_14</name>
    <dbReference type="NCBI Taxonomy" id="1798709"/>
    <lineage>
        <taxon>Bacteria</taxon>
        <taxon>Candidatus Magasanikiibacteriota</taxon>
    </lineage>
</organism>
<evidence type="ECO:0000259" key="2">
    <source>
        <dbReference type="Pfam" id="PF00984"/>
    </source>
</evidence>
<dbReference type="GO" id="GO:0016616">
    <property type="term" value="F:oxidoreductase activity, acting on the CH-OH group of donors, NAD or NADP as acceptor"/>
    <property type="evidence" value="ECO:0007669"/>
    <property type="project" value="InterPro"/>
</dbReference>
<feature type="domain" description="UDP-glucose/GDP-mannose dehydrogenase N-terminal" evidence="3">
    <location>
        <begin position="41"/>
        <end position="141"/>
    </location>
</feature>
<dbReference type="InterPro" id="IPR014026">
    <property type="entry name" value="UDP-Glc/GDP-Man_DH_dimer"/>
</dbReference>
<dbReference type="STRING" id="1798709.A2538_04710"/>
<dbReference type="PANTHER" id="PTHR43750">
    <property type="entry name" value="UDP-GLUCOSE 6-DEHYDROGENASE TUAD"/>
    <property type="match status" value="1"/>
</dbReference>
<dbReference type="EMBL" id="MFRE01000005">
    <property type="protein sequence ID" value="OGH94961.1"/>
    <property type="molecule type" value="Genomic_DNA"/>
</dbReference>
<comment type="caution">
    <text evidence="4">The sequence shown here is derived from an EMBL/GenBank/DDBJ whole genome shotgun (WGS) entry which is preliminary data.</text>
</comment>
<dbReference type="Gene3D" id="3.40.50.720">
    <property type="entry name" value="NAD(P)-binding Rossmann-like Domain"/>
    <property type="match status" value="2"/>
</dbReference>
<gene>
    <name evidence="4" type="ORF">A2538_04710</name>
</gene>
<dbReference type="Pfam" id="PF03721">
    <property type="entry name" value="UDPG_MGDP_dh_N"/>
    <property type="match status" value="1"/>
</dbReference>
<dbReference type="AlphaFoldDB" id="A0A1F6PFM9"/>
<sequence length="274" mass="30784">MKKYGIMGVGMVGGALLRYFIQHQQIQPILFDPAKNLNSVEELNNAEVIFLCVPTPYDEQKGGFDLSYLDQAFSVLTGEKIIVIKSTVLPGTTEEYQHRFPQHKILFNPEFLTEATADYDMIYPTRQIVGFTAQSKAVASEIISILPFAPFQKIIPAKEAEMVKYFGNTLYALKVVFANQVYDLCQKIGVDYDTVKECAKAEPMVGKTHLDVVHKGYRGYGGKCLPKDTRALIQLGERLGAEMSVLKVAEEYNNSLIQKQGIKNQDKAELEKDR</sequence>
<evidence type="ECO:0008006" key="6">
    <source>
        <dbReference type="Google" id="ProtNLM"/>
    </source>
</evidence>
<comment type="similarity">
    <text evidence="1">Belongs to the UDP-glucose/GDP-mannose dehydrogenase family.</text>
</comment>
<proteinExistence type="inferred from homology"/>
<name>A0A1F6PFM9_9BACT</name>
<dbReference type="SUPFAM" id="SSF51735">
    <property type="entry name" value="NAD(P)-binding Rossmann-fold domains"/>
    <property type="match status" value="1"/>
</dbReference>
<evidence type="ECO:0000313" key="5">
    <source>
        <dbReference type="Proteomes" id="UP000178254"/>
    </source>
</evidence>